<dbReference type="Pfam" id="PF19305">
    <property type="entry name" value="MmgE_PrpD_C"/>
    <property type="match status" value="1"/>
</dbReference>
<name>A0A291M3N2_9RHOB</name>
<dbReference type="PANTHER" id="PTHR16943">
    <property type="entry name" value="2-METHYLCITRATE DEHYDRATASE-RELATED"/>
    <property type="match status" value="1"/>
</dbReference>
<comment type="similarity">
    <text evidence="1">Belongs to the PrpD family.</text>
</comment>
<dbReference type="Proteomes" id="UP000219050">
    <property type="component" value="Plasmid pDY25-A"/>
</dbReference>
<dbReference type="InterPro" id="IPR042188">
    <property type="entry name" value="MmgE/PrpD_sf_2"/>
</dbReference>
<evidence type="ECO:0000259" key="2">
    <source>
        <dbReference type="Pfam" id="PF03972"/>
    </source>
</evidence>
<dbReference type="PANTHER" id="PTHR16943:SF8">
    <property type="entry name" value="2-METHYLCITRATE DEHYDRATASE"/>
    <property type="match status" value="1"/>
</dbReference>
<dbReference type="Gene3D" id="3.30.1330.120">
    <property type="entry name" value="2-methylcitrate dehydratase PrpD"/>
    <property type="match status" value="1"/>
</dbReference>
<dbReference type="InterPro" id="IPR045336">
    <property type="entry name" value="MmgE_PrpD_N"/>
</dbReference>
<protein>
    <submittedName>
        <fullName evidence="4">MmgE/PrpD family protein</fullName>
    </submittedName>
</protein>
<sequence length="480" mass="50989">MNKIVDNDSVAQAWETVGEGLTSEVANFVLNTQVSDLPAVVVENGKKSILDGLGLALSGSVAATGRIVRQHLDALNLGEGPATVIGSDRKVAARFAAFANGVGIHADDYDDTQLAVAADRVYGLLTHPTAPALPAALAAGEATGASGADVMLAYHLGVEVECKIAEAINPRHYQTGFHATATCGTFAAASAGGRLHGLDHDAMLRALSIAGSQSAGLRENFGTMTKPFHAGRSSESGLVAVEMAGYGWSASPNILEAMRGFFRAAGGGYDAGAIRGKLGAPWTFEEPGVSIKPHPSGSLTHPGMTEMLRLIRENDITADQVEHVRVGTNSNMPNALIHHRPTNELQAKFSMQFCMAILLIEGRGGLNEFTDEVVNRADVQEMLRRVDFVIDDRAEKAGYHKMTTYIDITLKDGRTISGMADFGKGSPAHPMSFDEVAGKFHECAEFAGWDRSRAERVVELVSGFEAQSSLDELMSALRRA</sequence>
<keyword evidence="4" id="KW-0614">Plasmid</keyword>
<dbReference type="KEGG" id="cmag:CBW24_15400"/>
<dbReference type="Pfam" id="PF03972">
    <property type="entry name" value="MmgE_PrpD_N"/>
    <property type="match status" value="1"/>
</dbReference>
<accession>A0A291M3N2</accession>
<organism evidence="4 5">
    <name type="scientific">Pacificitalea manganoxidans</name>
    <dbReference type="NCBI Taxonomy" id="1411902"/>
    <lineage>
        <taxon>Bacteria</taxon>
        <taxon>Pseudomonadati</taxon>
        <taxon>Pseudomonadota</taxon>
        <taxon>Alphaproteobacteria</taxon>
        <taxon>Rhodobacterales</taxon>
        <taxon>Paracoccaceae</taxon>
        <taxon>Pacificitalea</taxon>
    </lineage>
</organism>
<dbReference type="AlphaFoldDB" id="A0A291M3N2"/>
<reference evidence="4 5" key="1">
    <citation type="submission" date="2017-05" db="EMBL/GenBank/DDBJ databases">
        <title>Comparative genomic and metabolic analysis of manganese-oxidizing mechanisms in Celeribater manganoxidans DY25T: its adaption to the environment of polymetallic nodule.</title>
        <authorList>
            <person name="Wang X."/>
        </authorList>
    </citation>
    <scope>NUCLEOTIDE SEQUENCE [LARGE SCALE GENOMIC DNA]</scope>
    <source>
        <strain evidence="4 5">DY25</strain>
        <plasmid evidence="5">pdy25-a</plasmid>
    </source>
</reference>
<geneLocation type="plasmid" evidence="5">
    <name>pdy25-a</name>
</geneLocation>
<dbReference type="GO" id="GO:0016829">
    <property type="term" value="F:lyase activity"/>
    <property type="evidence" value="ECO:0007669"/>
    <property type="project" value="InterPro"/>
</dbReference>
<dbReference type="InterPro" id="IPR005656">
    <property type="entry name" value="MmgE_PrpD"/>
</dbReference>
<dbReference type="EMBL" id="CP021405">
    <property type="protein sequence ID" value="ATI43539.1"/>
    <property type="molecule type" value="Genomic_DNA"/>
</dbReference>
<evidence type="ECO:0000259" key="3">
    <source>
        <dbReference type="Pfam" id="PF19305"/>
    </source>
</evidence>
<feature type="domain" description="MmgE/PrpD C-terminal" evidence="3">
    <location>
        <begin position="294"/>
        <end position="459"/>
    </location>
</feature>
<dbReference type="InterPro" id="IPR045337">
    <property type="entry name" value="MmgE_PrpD_C"/>
</dbReference>
<evidence type="ECO:0000313" key="4">
    <source>
        <dbReference type="EMBL" id="ATI43539.1"/>
    </source>
</evidence>
<gene>
    <name evidence="4" type="ORF">CBW24_15400</name>
</gene>
<dbReference type="InterPro" id="IPR036148">
    <property type="entry name" value="MmgE/PrpD_sf"/>
</dbReference>
<keyword evidence="5" id="KW-1185">Reference proteome</keyword>
<dbReference type="InterPro" id="IPR042183">
    <property type="entry name" value="MmgE/PrpD_sf_1"/>
</dbReference>
<dbReference type="RefSeq" id="WP_088664132.1">
    <property type="nucleotide sequence ID" value="NZ_CP021405.1"/>
</dbReference>
<dbReference type="Gene3D" id="1.10.4100.10">
    <property type="entry name" value="2-methylcitrate dehydratase PrpD"/>
    <property type="match status" value="1"/>
</dbReference>
<evidence type="ECO:0000313" key="5">
    <source>
        <dbReference type="Proteomes" id="UP000219050"/>
    </source>
</evidence>
<proteinExistence type="inferred from homology"/>
<evidence type="ECO:0000256" key="1">
    <source>
        <dbReference type="ARBA" id="ARBA00006174"/>
    </source>
</evidence>
<dbReference type="OrthoDB" id="9795089at2"/>
<dbReference type="SUPFAM" id="SSF103378">
    <property type="entry name" value="2-methylcitrate dehydratase PrpD"/>
    <property type="match status" value="1"/>
</dbReference>
<feature type="domain" description="MmgE/PrpD N-terminal" evidence="2">
    <location>
        <begin position="24"/>
        <end position="270"/>
    </location>
</feature>